<accession>A0AAD0VA13</accession>
<sequence length="629" mass="65723">MESPENLETKAVEPSLQASTDYLVALMVLKEVEAQNELDPLLHSLKGRLDKSKVGANPYHLLNTAFSQEAIVESKAAYAEIWEHLFKEIREANIKATLPHAGYSQSEIDSIPDEVIQHFNTVAVFEEKFPDEGSKKFPLVERLKVGKDLLFDALSSDKGKAALSAASWGISLATGGIVTRLAIKGGAALATRLIENESVHSFAGKVQQRVTNFMQRAGVPTGAIAGHFRDFKDNAKSVIASPTFQRYGKPSLALAGIALGAIMLGDINHDKIVELASGGLDKGADLASAGATAAVDLAHSGVDLAAEGVHAVKDGAGFVVDQALYAAKDTGRFLADGVVSMWNDPVATLHDIAGGTVDIAKSGYESATAALGGAADSVGNFAGEAIDSGRQFVADGFHKTGDLVAGVNAHDAASPVDAVIGDKQVLTDADVDLSHLHGAQAEAPAPSTAAVQGVAPTNYEIHKGDSLWKISKEAFHANGIEATDHQIHEATVRLYADNKDLIGANPDKIMTGHHLRVDPQIFAAKVEAVAAHDDLKSMSDLIGTKPSFPIESAAPSAPAVPHFTPPDLNALEQATPAAAPAPVPGEFKGDIAKLNDILSVTPKDGAVSFGEAVKRVASRDVGSDSTLGM</sequence>
<dbReference type="Proteomes" id="UP000006426">
    <property type="component" value="Plasmid pmppla107"/>
</dbReference>
<evidence type="ECO:0008006" key="3">
    <source>
        <dbReference type="Google" id="ProtNLM"/>
    </source>
</evidence>
<gene>
    <name evidence="1" type="ORF">PLA107_033425</name>
</gene>
<dbReference type="AlphaFoldDB" id="A0AAD0VA13"/>
<reference evidence="1 2" key="1">
    <citation type="journal article" date="2011" name="PLoS Pathog.">
        <title>Dynamic evolution of pathogenicity revealed by sequencing and comparative genomics of 19 Pseudomonas syringae isolates.</title>
        <authorList>
            <person name="Baltrus D.A."/>
            <person name="Nishimura M.T."/>
            <person name="Romanchuk A."/>
            <person name="Chang J.H."/>
            <person name="Mukhtar M.S."/>
            <person name="Cherkis K."/>
            <person name="Roach J."/>
            <person name="Grant S.R."/>
            <person name="Jones C.D."/>
            <person name="Dangl J.L."/>
        </authorList>
    </citation>
    <scope>NUCLEOTIDE SEQUENCE [LARGE SCALE GENOMIC DNA]</scope>
    <source>
        <strain evidence="1 2">M301315</strain>
    </source>
</reference>
<keyword evidence="1" id="KW-0614">Plasmid</keyword>
<dbReference type="EMBL" id="CP031226">
    <property type="protein sequence ID" value="AXH60113.1"/>
    <property type="molecule type" value="Genomic_DNA"/>
</dbReference>
<evidence type="ECO:0000313" key="1">
    <source>
        <dbReference type="EMBL" id="AXH60113.1"/>
    </source>
</evidence>
<evidence type="ECO:0000313" key="2">
    <source>
        <dbReference type="Proteomes" id="UP000006426"/>
    </source>
</evidence>
<organism evidence="1 2">
    <name type="scientific">Pseudomonas amygdali pv. lachrymans str. M301315</name>
    <dbReference type="NCBI Taxonomy" id="629260"/>
    <lineage>
        <taxon>Bacteria</taxon>
        <taxon>Pseudomonadati</taxon>
        <taxon>Pseudomonadota</taxon>
        <taxon>Gammaproteobacteria</taxon>
        <taxon>Pseudomonadales</taxon>
        <taxon>Pseudomonadaceae</taxon>
        <taxon>Pseudomonas</taxon>
        <taxon>Pseudomonas amygdali</taxon>
    </lineage>
</organism>
<name>A0AAD0VA13_PSEAV</name>
<geneLocation type="plasmid" evidence="2">
    <name>pmppla107</name>
</geneLocation>
<protein>
    <recommendedName>
        <fullName evidence="3">LysM domain-containing protein</fullName>
    </recommendedName>
</protein>
<dbReference type="GeneID" id="39473803"/>
<proteinExistence type="predicted"/>
<dbReference type="RefSeq" id="WP_005742798.1">
    <property type="nucleotide sequence ID" value="NZ_CP031226.1"/>
</dbReference>